<keyword evidence="4" id="KW-0560">Oxidoreductase</keyword>
<keyword evidence="7" id="KW-1185">Reference proteome</keyword>
<feature type="domain" description="Glucose-methanol-choline oxidoreductase N-terminal" evidence="5">
    <location>
        <begin position="102"/>
        <end position="157"/>
    </location>
</feature>
<evidence type="ECO:0000256" key="2">
    <source>
        <dbReference type="ARBA" id="ARBA00022630"/>
    </source>
</evidence>
<evidence type="ECO:0000256" key="1">
    <source>
        <dbReference type="ARBA" id="ARBA00010790"/>
    </source>
</evidence>
<dbReference type="Proteomes" id="UP000823775">
    <property type="component" value="Unassembled WGS sequence"/>
</dbReference>
<dbReference type="PANTHER" id="PTHR46056">
    <property type="entry name" value="LONG-CHAIN-ALCOHOL OXIDASE"/>
    <property type="match status" value="1"/>
</dbReference>
<name>A0ABS8TBB6_DATST</name>
<evidence type="ECO:0000256" key="4">
    <source>
        <dbReference type="ARBA" id="ARBA00023002"/>
    </source>
</evidence>
<evidence type="ECO:0000313" key="6">
    <source>
        <dbReference type="EMBL" id="MCD7468220.1"/>
    </source>
</evidence>
<dbReference type="Pfam" id="PF00732">
    <property type="entry name" value="GMC_oxred_N"/>
    <property type="match status" value="2"/>
</dbReference>
<comment type="caution">
    <text evidence="6">The sequence shown here is derived from an EMBL/GenBank/DDBJ whole genome shotgun (WGS) entry which is preliminary data.</text>
</comment>
<evidence type="ECO:0000313" key="7">
    <source>
        <dbReference type="Proteomes" id="UP000823775"/>
    </source>
</evidence>
<proteinExistence type="inferred from homology"/>
<reference evidence="6 7" key="1">
    <citation type="journal article" date="2021" name="BMC Genomics">
        <title>Datura genome reveals duplications of psychoactive alkaloid biosynthetic genes and high mutation rate following tissue culture.</title>
        <authorList>
            <person name="Rajewski A."/>
            <person name="Carter-House D."/>
            <person name="Stajich J."/>
            <person name="Litt A."/>
        </authorList>
    </citation>
    <scope>NUCLEOTIDE SEQUENCE [LARGE SCALE GENOMIC DNA]</scope>
    <source>
        <strain evidence="6">AR-01</strain>
    </source>
</reference>
<organism evidence="6 7">
    <name type="scientific">Datura stramonium</name>
    <name type="common">Jimsonweed</name>
    <name type="synonym">Common thornapple</name>
    <dbReference type="NCBI Taxonomy" id="4076"/>
    <lineage>
        <taxon>Eukaryota</taxon>
        <taxon>Viridiplantae</taxon>
        <taxon>Streptophyta</taxon>
        <taxon>Embryophyta</taxon>
        <taxon>Tracheophyta</taxon>
        <taxon>Spermatophyta</taxon>
        <taxon>Magnoliopsida</taxon>
        <taxon>eudicotyledons</taxon>
        <taxon>Gunneridae</taxon>
        <taxon>Pentapetalae</taxon>
        <taxon>asterids</taxon>
        <taxon>lamiids</taxon>
        <taxon>Solanales</taxon>
        <taxon>Solanaceae</taxon>
        <taxon>Solanoideae</taxon>
        <taxon>Datureae</taxon>
        <taxon>Datura</taxon>
    </lineage>
</organism>
<keyword evidence="3" id="KW-0274">FAD</keyword>
<sequence length="192" mass="21084">MAFSSSEMESLTAICETLLPPLPQNPSDINQYLHKASGSQYQFLMRLQKVVMKRAFLEARILDVVEVLQQVFLQVLAIKLSFERTTSPKSDYSSLEGPSQNEMYESGGILSTSDGKIMILGSAVGGGSAVNWSACIKTPDSVIQEWGEDKRIPIFQSPERGEKKGTDTTWLVDAVDCGAVIITGCKAERFIL</sequence>
<evidence type="ECO:0000259" key="5">
    <source>
        <dbReference type="Pfam" id="PF00732"/>
    </source>
</evidence>
<gene>
    <name evidence="6" type="ORF">HAX54_006204</name>
</gene>
<evidence type="ECO:0000256" key="3">
    <source>
        <dbReference type="ARBA" id="ARBA00022827"/>
    </source>
</evidence>
<feature type="domain" description="Glucose-methanol-choline oxidoreductase N-terminal" evidence="5">
    <location>
        <begin position="159"/>
        <end position="192"/>
    </location>
</feature>
<dbReference type="InterPro" id="IPR000172">
    <property type="entry name" value="GMC_OxRdtase_N"/>
</dbReference>
<keyword evidence="2" id="KW-0285">Flavoprotein</keyword>
<dbReference type="EMBL" id="JACEIK010001309">
    <property type="protein sequence ID" value="MCD7468220.1"/>
    <property type="molecule type" value="Genomic_DNA"/>
</dbReference>
<comment type="similarity">
    <text evidence="1">Belongs to the GMC oxidoreductase family.</text>
</comment>
<dbReference type="PANTHER" id="PTHR46056:SF10">
    <property type="entry name" value="LONG-CHAIN-ALCOHOL OXIDASE FAO3"/>
    <property type="match status" value="1"/>
</dbReference>
<protein>
    <recommendedName>
        <fullName evidence="5">Glucose-methanol-choline oxidoreductase N-terminal domain-containing protein</fullName>
    </recommendedName>
</protein>
<accession>A0ABS8TBB6</accession>